<dbReference type="SUPFAM" id="SSF56112">
    <property type="entry name" value="Protein kinase-like (PK-like)"/>
    <property type="match status" value="1"/>
</dbReference>
<dbReference type="PANTHER" id="PTHR12149">
    <property type="entry name" value="FRUCTOSAMINE 3 KINASE-RELATED PROTEIN"/>
    <property type="match status" value="1"/>
</dbReference>
<protein>
    <submittedName>
        <fullName evidence="3">Fructosamine kinase family protein</fullName>
    </submittedName>
</protein>
<evidence type="ECO:0000313" key="4">
    <source>
        <dbReference type="Proteomes" id="UP001139319"/>
    </source>
</evidence>
<dbReference type="RefSeq" id="WP_253968783.1">
    <property type="nucleotide sequence ID" value="NZ_JAMFTH010000005.1"/>
</dbReference>
<proteinExistence type="inferred from homology"/>
<dbReference type="Proteomes" id="UP001139319">
    <property type="component" value="Unassembled WGS sequence"/>
</dbReference>
<organism evidence="3 4">
    <name type="scientific">Gilvimarinus xylanilyticus</name>
    <dbReference type="NCBI Taxonomy" id="2944139"/>
    <lineage>
        <taxon>Bacteria</taxon>
        <taxon>Pseudomonadati</taxon>
        <taxon>Pseudomonadota</taxon>
        <taxon>Gammaproteobacteria</taxon>
        <taxon>Cellvibrionales</taxon>
        <taxon>Cellvibrionaceae</taxon>
        <taxon>Gilvimarinus</taxon>
    </lineage>
</organism>
<evidence type="ECO:0000313" key="3">
    <source>
        <dbReference type="EMBL" id="MCP8900494.1"/>
    </source>
</evidence>
<dbReference type="InterPro" id="IPR011009">
    <property type="entry name" value="Kinase-like_dom_sf"/>
</dbReference>
<gene>
    <name evidence="3" type="ORF">M6D89_14400</name>
</gene>
<keyword evidence="2 3" id="KW-0418">Kinase</keyword>
<evidence type="ECO:0000256" key="1">
    <source>
        <dbReference type="ARBA" id="ARBA00009460"/>
    </source>
</evidence>
<dbReference type="PIRSF" id="PIRSF006221">
    <property type="entry name" value="Ketosamine-3-kinase"/>
    <property type="match status" value="1"/>
</dbReference>
<sequence length="284" mass="31916">MAPDWKALNNRVFSGKLNLDSVRNASGGDICDSFTLAANDGQQYFVKFHPNAELLEAEYRNLQLLVSTDIATPAPIACVNLDGGAALVLEYLAFGDRGDEAQLGQQLAQLHQQCEPSGRYGLDYDNFIGHTLQCNQWFDQWADFWWGNRLEPQLAMAMRQGYKSSITNKALKDRVTTLLGEHQPPSSILHGDLWGGNKSYLADGRPVIFDPACYYGDRETDIAFTRVFGGFSSEFYQAYESVWPLPEGWRDRESVYNLYHMLNHLNLFGESYSGSVNSLMARLG</sequence>
<dbReference type="GO" id="GO:0016301">
    <property type="term" value="F:kinase activity"/>
    <property type="evidence" value="ECO:0007669"/>
    <property type="project" value="UniProtKB-UniRule"/>
</dbReference>
<dbReference type="AlphaFoldDB" id="A0A9X2KUN3"/>
<keyword evidence="4" id="KW-1185">Reference proteome</keyword>
<dbReference type="Gene3D" id="3.90.1200.10">
    <property type="match status" value="1"/>
</dbReference>
<dbReference type="EMBL" id="JAMFTH010000005">
    <property type="protein sequence ID" value="MCP8900494.1"/>
    <property type="molecule type" value="Genomic_DNA"/>
</dbReference>
<keyword evidence="2" id="KW-0808">Transferase</keyword>
<dbReference type="PANTHER" id="PTHR12149:SF8">
    <property type="entry name" value="PROTEIN-RIBULOSAMINE 3-KINASE"/>
    <property type="match status" value="1"/>
</dbReference>
<comment type="caution">
    <text evidence="3">The sequence shown here is derived from an EMBL/GenBank/DDBJ whole genome shotgun (WGS) entry which is preliminary data.</text>
</comment>
<evidence type="ECO:0000256" key="2">
    <source>
        <dbReference type="PIRNR" id="PIRNR006221"/>
    </source>
</evidence>
<name>A0A9X2KUN3_9GAMM</name>
<dbReference type="Pfam" id="PF03881">
    <property type="entry name" value="Fructosamin_kin"/>
    <property type="match status" value="1"/>
</dbReference>
<comment type="similarity">
    <text evidence="1 2">Belongs to the fructosamine kinase family.</text>
</comment>
<dbReference type="Gene3D" id="3.30.200.20">
    <property type="entry name" value="Phosphorylase Kinase, domain 1"/>
    <property type="match status" value="1"/>
</dbReference>
<dbReference type="InterPro" id="IPR016477">
    <property type="entry name" value="Fructo-/Ketosamine-3-kinase"/>
</dbReference>
<accession>A0A9X2KUN3</accession>
<reference evidence="3" key="1">
    <citation type="submission" date="2022-05" db="EMBL/GenBank/DDBJ databases">
        <authorList>
            <person name="Sun H.-N."/>
        </authorList>
    </citation>
    <scope>NUCLEOTIDE SEQUENCE</scope>
    <source>
        <strain evidence="3">HB14</strain>
    </source>
</reference>
<reference evidence="3" key="2">
    <citation type="submission" date="2023-01" db="EMBL/GenBank/DDBJ databases">
        <title>Gilvimarinus xylanilyticus HB14 isolated from Caulerpa lentillifera aquaculture base in Hainan, China.</title>
        <authorList>
            <person name="Zhang Y.-J."/>
        </authorList>
    </citation>
    <scope>NUCLEOTIDE SEQUENCE</scope>
    <source>
        <strain evidence="3">HB14</strain>
    </source>
</reference>